<feature type="domain" description="FAS1" evidence="2">
    <location>
        <begin position="128"/>
        <end position="262"/>
    </location>
</feature>
<evidence type="ECO:0000313" key="3">
    <source>
        <dbReference type="EMBL" id="RCI04167.1"/>
    </source>
</evidence>
<protein>
    <recommendedName>
        <fullName evidence="2">FAS1 domain-containing protein</fullName>
    </recommendedName>
</protein>
<dbReference type="Proteomes" id="UP000253551">
    <property type="component" value="Unassembled WGS sequence"/>
</dbReference>
<keyword evidence="1" id="KW-0812">Transmembrane</keyword>
<dbReference type="GO" id="GO:0005615">
    <property type="term" value="C:extracellular space"/>
    <property type="evidence" value="ECO:0007669"/>
    <property type="project" value="TreeGrafter"/>
</dbReference>
<dbReference type="PANTHER" id="PTHR10900">
    <property type="entry name" value="PERIOSTIN-RELATED"/>
    <property type="match status" value="1"/>
</dbReference>
<dbReference type="Pfam" id="PF02469">
    <property type="entry name" value="Fasciclin"/>
    <property type="match status" value="4"/>
</dbReference>
<feature type="non-terminal residue" evidence="3">
    <location>
        <position position="1"/>
    </location>
</feature>
<evidence type="ECO:0000313" key="4">
    <source>
        <dbReference type="Proteomes" id="UP000253551"/>
    </source>
</evidence>
<dbReference type="SUPFAM" id="SSF82153">
    <property type="entry name" value="FAS1 domain"/>
    <property type="match status" value="5"/>
</dbReference>
<evidence type="ECO:0000256" key="1">
    <source>
        <dbReference type="SAM" id="Phobius"/>
    </source>
</evidence>
<organism evidence="3 4">
    <name type="scientific">Rhizopus stolonifer</name>
    <name type="common">Rhizopus nigricans</name>
    <dbReference type="NCBI Taxonomy" id="4846"/>
    <lineage>
        <taxon>Eukaryota</taxon>
        <taxon>Fungi</taxon>
        <taxon>Fungi incertae sedis</taxon>
        <taxon>Mucoromycota</taxon>
        <taxon>Mucoromycotina</taxon>
        <taxon>Mucoromycetes</taxon>
        <taxon>Mucorales</taxon>
        <taxon>Mucorineae</taxon>
        <taxon>Rhizopodaceae</taxon>
        <taxon>Rhizopus</taxon>
    </lineage>
</organism>
<evidence type="ECO:0000259" key="2">
    <source>
        <dbReference type="PROSITE" id="PS50213"/>
    </source>
</evidence>
<dbReference type="SMART" id="SM00554">
    <property type="entry name" value="FAS1"/>
    <property type="match status" value="4"/>
</dbReference>
<keyword evidence="1" id="KW-0472">Membrane</keyword>
<dbReference type="OrthoDB" id="14252at2759"/>
<dbReference type="InterPro" id="IPR036378">
    <property type="entry name" value="FAS1_dom_sf"/>
</dbReference>
<dbReference type="InterPro" id="IPR050904">
    <property type="entry name" value="Adhesion/Biosynth-related"/>
</dbReference>
<feature type="domain" description="FAS1" evidence="2">
    <location>
        <begin position="1"/>
        <end position="126"/>
    </location>
</feature>
<keyword evidence="1" id="KW-1133">Transmembrane helix</keyword>
<accession>A0A367KPU0</accession>
<dbReference type="InterPro" id="IPR000782">
    <property type="entry name" value="FAS1_domain"/>
</dbReference>
<name>A0A367KPU0_RHIST</name>
<feature type="domain" description="FAS1" evidence="2">
    <location>
        <begin position="545"/>
        <end position="689"/>
    </location>
</feature>
<dbReference type="AlphaFoldDB" id="A0A367KPU0"/>
<dbReference type="PANTHER" id="PTHR10900:SF77">
    <property type="entry name" value="FI19380P1"/>
    <property type="match status" value="1"/>
</dbReference>
<gene>
    <name evidence="3" type="ORF">CU098_012382</name>
</gene>
<comment type="caution">
    <text evidence="3">The sequence shown here is derived from an EMBL/GenBank/DDBJ whole genome shotgun (WGS) entry which is preliminary data.</text>
</comment>
<keyword evidence="4" id="KW-1185">Reference proteome</keyword>
<dbReference type="EMBL" id="PJQM01000766">
    <property type="protein sequence ID" value="RCI04167.1"/>
    <property type="molecule type" value="Genomic_DNA"/>
</dbReference>
<proteinExistence type="predicted"/>
<feature type="domain" description="FAS1" evidence="2">
    <location>
        <begin position="400"/>
        <end position="540"/>
    </location>
</feature>
<dbReference type="STRING" id="4846.A0A367KPU0"/>
<feature type="transmembrane region" description="Helical" evidence="1">
    <location>
        <begin position="701"/>
        <end position="727"/>
    </location>
</feature>
<dbReference type="PROSITE" id="PS50213">
    <property type="entry name" value="FAS1"/>
    <property type="match status" value="4"/>
</dbReference>
<sequence>DKKFETLLTHLEKNQLVDYVKKLESGTFFAPDNDAFKQTNIDIDRSTLLYHIIKKGIKANVFYQGQLRETMLVRPGYLVPDNNSGAGQRIKFTIDGKQVFVNQAKIISSDIQVNNETYIQVVDRVLEPPSLLGNAITKESNQIVHKLLKSTDILHLLDQKKPFTVFLTTKTDPLDKFNSIESSYLTSEHGKVDLSLYFQYTIIDKAIFLDEFNSGKTTYKSLSGDSLVITSDKKSMAVNDIPIKQADIIAANGVIHLIEDSFRPPSIQFDTKKYLYGSNATHMVNLMDTYHLTDHYLNTTKHKFTFLVPPLNTVNQSTFSEPWLRYHIIRDAWPQESLEDALLLQSEFKSPELDGMRQKLPVSVDSHSTSIYFDHARAIGESINIQGNLIYQISDPLELPGDIFEKLVLDLDLSTFIATLYVSEVIEEIKSTHGLTLFVPTNEAFQNLGLVAKYLVHSTAKPQLKAVLRYHAVKSLLYYEDMKKRVHEINTLANATLRISQQDDKTVIVGRPDARERPAVLSHPNLLVSNGVVHKISEVQIPPHINITNQNLLVGIESKVMMQLLEKANLLDTIDQDNMVVLAPSDKAFSHLNLEELLKDQYQLERIVKLHIIPTAWQNRWIVQQNNKQDRRSEYATLLSEDDKVAIRENEKGELFAEVKNGGDNDRARVVGLGRVSSGGGVIEIDRVLLPIRRGLFGLPFVWSVVVTLTIVIIVGGVLSVVGFFGYKVYSRRKLGYRPIF</sequence>
<reference evidence="3 4" key="1">
    <citation type="journal article" date="2018" name="G3 (Bethesda)">
        <title>Phylogenetic and Phylogenomic Definition of Rhizopus Species.</title>
        <authorList>
            <person name="Gryganskyi A.P."/>
            <person name="Golan J."/>
            <person name="Dolatabadi S."/>
            <person name="Mondo S."/>
            <person name="Robb S."/>
            <person name="Idnurm A."/>
            <person name="Muszewska A."/>
            <person name="Steczkiewicz K."/>
            <person name="Masonjones S."/>
            <person name="Liao H.L."/>
            <person name="Gajdeczka M.T."/>
            <person name="Anike F."/>
            <person name="Vuek A."/>
            <person name="Anishchenko I.M."/>
            <person name="Voigt K."/>
            <person name="de Hoog G.S."/>
            <person name="Smith M.E."/>
            <person name="Heitman J."/>
            <person name="Vilgalys R."/>
            <person name="Stajich J.E."/>
        </authorList>
    </citation>
    <scope>NUCLEOTIDE SEQUENCE [LARGE SCALE GENOMIC DNA]</scope>
    <source>
        <strain evidence="3 4">LSU 92-RS-03</strain>
    </source>
</reference>
<dbReference type="Gene3D" id="2.30.180.10">
    <property type="entry name" value="FAS1 domain"/>
    <property type="match status" value="4"/>
</dbReference>